<dbReference type="Proteomes" id="UP001551329">
    <property type="component" value="Unassembled WGS sequence"/>
</dbReference>
<gene>
    <name evidence="2" type="ORF">AB0A88_08205</name>
</gene>
<accession>A0ABV3C7J4</accession>
<keyword evidence="1" id="KW-1133">Transmembrane helix</keyword>
<feature type="transmembrane region" description="Helical" evidence="1">
    <location>
        <begin position="53"/>
        <end position="74"/>
    </location>
</feature>
<feature type="transmembrane region" description="Helical" evidence="1">
    <location>
        <begin position="86"/>
        <end position="104"/>
    </location>
</feature>
<evidence type="ECO:0000313" key="3">
    <source>
        <dbReference type="Proteomes" id="UP001551329"/>
    </source>
</evidence>
<comment type="caution">
    <text evidence="2">The sequence shown here is derived from an EMBL/GenBank/DDBJ whole genome shotgun (WGS) entry which is preliminary data.</text>
</comment>
<keyword evidence="1" id="KW-0812">Transmembrane</keyword>
<sequence length="185" mass="19299">MFSVVWGVFGTALGWIVATDFRGAAHRFHTLSHAFMPFGGVGVSAVGVGFFRLLAGVFALAGPVVLVSGLIDVWRGKAGSAGLPPVPDWFVVVEAAIVGVALWRTWRRSGVLRREWEVGNSTQRVAVAGLTTSVVAFVVMLGFGGETWMMVSWLAGGLCGLALLLGPRPSQPADTGPTSADSSGT</sequence>
<name>A0ABV3C7J4_9ACTN</name>
<reference evidence="2 3" key="1">
    <citation type="submission" date="2024-06" db="EMBL/GenBank/DDBJ databases">
        <title>The Natural Products Discovery Center: Release of the First 8490 Sequenced Strains for Exploring Actinobacteria Biosynthetic Diversity.</title>
        <authorList>
            <person name="Kalkreuter E."/>
            <person name="Kautsar S.A."/>
            <person name="Yang D."/>
            <person name="Bader C.D."/>
            <person name="Teijaro C.N."/>
            <person name="Fluegel L."/>
            <person name="Davis C.M."/>
            <person name="Simpson J.R."/>
            <person name="Lauterbach L."/>
            <person name="Steele A.D."/>
            <person name="Gui C."/>
            <person name="Meng S."/>
            <person name="Li G."/>
            <person name="Viehrig K."/>
            <person name="Ye F."/>
            <person name="Su P."/>
            <person name="Kiefer A.F."/>
            <person name="Nichols A."/>
            <person name="Cepeda A.J."/>
            <person name="Yan W."/>
            <person name="Fan B."/>
            <person name="Jiang Y."/>
            <person name="Adhikari A."/>
            <person name="Zheng C.-J."/>
            <person name="Schuster L."/>
            <person name="Cowan T.M."/>
            <person name="Smanski M.J."/>
            <person name="Chevrette M.G."/>
            <person name="De Carvalho L.P.S."/>
            <person name="Shen B."/>
        </authorList>
    </citation>
    <scope>NUCLEOTIDE SEQUENCE [LARGE SCALE GENOMIC DNA]</scope>
    <source>
        <strain evidence="2 3">NPDC045974</strain>
    </source>
</reference>
<keyword evidence="1" id="KW-0472">Membrane</keyword>
<feature type="transmembrane region" description="Helical" evidence="1">
    <location>
        <begin position="150"/>
        <end position="166"/>
    </location>
</feature>
<dbReference type="EMBL" id="JBEZAE010000003">
    <property type="protein sequence ID" value="MEU7070113.1"/>
    <property type="molecule type" value="Genomic_DNA"/>
</dbReference>
<feature type="transmembrane region" description="Helical" evidence="1">
    <location>
        <begin position="28"/>
        <end position="46"/>
    </location>
</feature>
<keyword evidence="3" id="KW-1185">Reference proteome</keyword>
<dbReference type="RefSeq" id="WP_358469649.1">
    <property type="nucleotide sequence ID" value="NZ_JBEZAE010000003.1"/>
</dbReference>
<protein>
    <submittedName>
        <fullName evidence="2">Uncharacterized protein</fullName>
    </submittedName>
</protein>
<evidence type="ECO:0000256" key="1">
    <source>
        <dbReference type="SAM" id="Phobius"/>
    </source>
</evidence>
<proteinExistence type="predicted"/>
<organism evidence="2 3">
    <name type="scientific">Streptomyces narbonensis</name>
    <dbReference type="NCBI Taxonomy" id="67333"/>
    <lineage>
        <taxon>Bacteria</taxon>
        <taxon>Bacillati</taxon>
        <taxon>Actinomycetota</taxon>
        <taxon>Actinomycetes</taxon>
        <taxon>Kitasatosporales</taxon>
        <taxon>Streptomycetaceae</taxon>
        <taxon>Streptomyces</taxon>
    </lineage>
</organism>
<evidence type="ECO:0000313" key="2">
    <source>
        <dbReference type="EMBL" id="MEU7070113.1"/>
    </source>
</evidence>
<feature type="transmembrane region" description="Helical" evidence="1">
    <location>
        <begin position="125"/>
        <end position="144"/>
    </location>
</feature>